<dbReference type="EMBL" id="JAANQT010000338">
    <property type="protein sequence ID" value="KAG1311890.1"/>
    <property type="molecule type" value="Genomic_DNA"/>
</dbReference>
<keyword evidence="2" id="KW-1185">Reference proteome</keyword>
<evidence type="ECO:0000313" key="2">
    <source>
        <dbReference type="Proteomes" id="UP000716291"/>
    </source>
</evidence>
<evidence type="ECO:0000313" key="1">
    <source>
        <dbReference type="EMBL" id="KAG1311890.1"/>
    </source>
</evidence>
<dbReference type="AlphaFoldDB" id="A0A9P6XEM8"/>
<proteinExistence type="predicted"/>
<organism evidence="1 2">
    <name type="scientific">Rhizopus oryzae</name>
    <name type="common">Mucormycosis agent</name>
    <name type="synonym">Rhizopus arrhizus var. delemar</name>
    <dbReference type="NCBI Taxonomy" id="64495"/>
    <lineage>
        <taxon>Eukaryota</taxon>
        <taxon>Fungi</taxon>
        <taxon>Fungi incertae sedis</taxon>
        <taxon>Mucoromycota</taxon>
        <taxon>Mucoromycotina</taxon>
        <taxon>Mucoromycetes</taxon>
        <taxon>Mucorales</taxon>
        <taxon>Mucorineae</taxon>
        <taxon>Rhizopodaceae</taxon>
        <taxon>Rhizopus</taxon>
    </lineage>
</organism>
<name>A0A9P6XEM8_RHIOR</name>
<dbReference type="OrthoDB" id="10282187at2759"/>
<sequence>MNLPRVAVKSFLGSKSSKQDNRGRPPILIEEYTQFLIKCVDSNAVSTVDLAIDELCKAFLDLRISVNAVYKHMRTKYNLTLKRAEILRKERDSDTTIRKRKLYIEKCSAGIIDISKRNPGVYKKRKDPGTSKTVKTGKGTNTDYILILLKNMLGVMDKEGMKGYYVVMDNVRIHDNG</sequence>
<accession>A0A9P6XEM8</accession>
<comment type="caution">
    <text evidence="1">The sequence shown here is derived from an EMBL/GenBank/DDBJ whole genome shotgun (WGS) entry which is preliminary data.</text>
</comment>
<gene>
    <name evidence="1" type="ORF">G6F64_003463</name>
</gene>
<reference evidence="1" key="1">
    <citation type="journal article" date="2020" name="Microb. Genom.">
        <title>Genetic diversity of clinical and environmental Mucorales isolates obtained from an investigation of mucormycosis cases among solid organ transplant recipients.</title>
        <authorList>
            <person name="Nguyen M.H."/>
            <person name="Kaul D."/>
            <person name="Muto C."/>
            <person name="Cheng S.J."/>
            <person name="Richter R.A."/>
            <person name="Bruno V.M."/>
            <person name="Liu G."/>
            <person name="Beyhan S."/>
            <person name="Sundermann A.J."/>
            <person name="Mounaud S."/>
            <person name="Pasculle A.W."/>
            <person name="Nierman W.C."/>
            <person name="Driscoll E."/>
            <person name="Cumbie R."/>
            <person name="Clancy C.J."/>
            <person name="Dupont C.L."/>
        </authorList>
    </citation>
    <scope>NUCLEOTIDE SEQUENCE</scope>
    <source>
        <strain evidence="1">GL11</strain>
    </source>
</reference>
<dbReference type="Proteomes" id="UP000716291">
    <property type="component" value="Unassembled WGS sequence"/>
</dbReference>
<evidence type="ECO:0008006" key="3">
    <source>
        <dbReference type="Google" id="ProtNLM"/>
    </source>
</evidence>
<protein>
    <recommendedName>
        <fullName evidence="3">Tc1-like transposase DDE domain-containing protein</fullName>
    </recommendedName>
</protein>